<reference evidence="2 3" key="1">
    <citation type="submission" date="2024-09" db="EMBL/GenBank/DDBJ databases">
        <authorList>
            <person name="Sun Q."/>
            <person name="Mori K."/>
        </authorList>
    </citation>
    <scope>NUCLEOTIDE SEQUENCE [LARGE SCALE GENOMIC DNA]</scope>
    <source>
        <strain evidence="2 3">CCM 7904</strain>
    </source>
</reference>
<evidence type="ECO:0000313" key="3">
    <source>
        <dbReference type="Proteomes" id="UP001589795"/>
    </source>
</evidence>
<keyword evidence="3" id="KW-1185">Reference proteome</keyword>
<protein>
    <submittedName>
        <fullName evidence="2">Uncharacterized protein</fullName>
    </submittedName>
</protein>
<organism evidence="2 3">
    <name type="scientific">Paracoccus rhizosphaerae</name>
    <dbReference type="NCBI Taxonomy" id="1133347"/>
    <lineage>
        <taxon>Bacteria</taxon>
        <taxon>Pseudomonadati</taxon>
        <taxon>Pseudomonadota</taxon>
        <taxon>Alphaproteobacteria</taxon>
        <taxon>Rhodobacterales</taxon>
        <taxon>Paracoccaceae</taxon>
        <taxon>Paracoccus</taxon>
    </lineage>
</organism>
<comment type="caution">
    <text evidence="2">The sequence shown here is derived from an EMBL/GenBank/DDBJ whole genome shotgun (WGS) entry which is preliminary data.</text>
</comment>
<evidence type="ECO:0000256" key="1">
    <source>
        <dbReference type="SAM" id="MobiDB-lite"/>
    </source>
</evidence>
<dbReference type="RefSeq" id="WP_265506793.1">
    <property type="nucleotide sequence ID" value="NZ_JAOTBE010000018.1"/>
</dbReference>
<evidence type="ECO:0000313" key="2">
    <source>
        <dbReference type="EMBL" id="MFC0201636.1"/>
    </source>
</evidence>
<proteinExistence type="predicted"/>
<sequence length="69" mass="7504">MLGCDLVRAQAGVTNRDPGSPAASIKFWAIATEHREAEGLEGRRPEFDDPQREEHAALAGMDEEPLCSP</sequence>
<gene>
    <name evidence="2" type="ORF">ACFFIZ_15335</name>
</gene>
<feature type="compositionally biased region" description="Basic and acidic residues" evidence="1">
    <location>
        <begin position="37"/>
        <end position="56"/>
    </location>
</feature>
<accession>A0ABV6CQX1</accession>
<feature type="region of interest" description="Disordered" evidence="1">
    <location>
        <begin position="37"/>
        <end position="69"/>
    </location>
</feature>
<dbReference type="Proteomes" id="UP001589795">
    <property type="component" value="Unassembled WGS sequence"/>
</dbReference>
<dbReference type="EMBL" id="JBHLWQ010000144">
    <property type="protein sequence ID" value="MFC0201636.1"/>
    <property type="molecule type" value="Genomic_DNA"/>
</dbReference>
<name>A0ABV6CQX1_9RHOB</name>